<reference evidence="3" key="1">
    <citation type="journal article" date="2023" name="PLoS Negl. Trop. Dis.">
        <title>A genome sequence for Biomphalaria pfeifferi, the major vector snail for the human-infecting parasite Schistosoma mansoni.</title>
        <authorList>
            <person name="Bu L."/>
            <person name="Lu L."/>
            <person name="Laidemitt M.R."/>
            <person name="Zhang S.M."/>
            <person name="Mutuku M."/>
            <person name="Mkoji G."/>
            <person name="Steinauer M."/>
            <person name="Loker E.S."/>
        </authorList>
    </citation>
    <scope>NUCLEOTIDE SEQUENCE</scope>
    <source>
        <strain evidence="3">KasaAsao</strain>
    </source>
</reference>
<dbReference type="FunFam" id="3.20.20.140:FF:000030">
    <property type="entry name" value="Dipeptidase"/>
    <property type="match status" value="1"/>
</dbReference>
<keyword evidence="1" id="KW-0336">GPI-anchor</keyword>
<reference evidence="3" key="2">
    <citation type="submission" date="2023-04" db="EMBL/GenBank/DDBJ databases">
        <authorList>
            <person name="Bu L."/>
            <person name="Lu L."/>
            <person name="Laidemitt M.R."/>
            <person name="Zhang S.M."/>
            <person name="Mutuku M."/>
            <person name="Mkoji G."/>
            <person name="Steinauer M."/>
            <person name="Loker E.S."/>
        </authorList>
    </citation>
    <scope>NUCLEOTIDE SEQUENCE</scope>
    <source>
        <strain evidence="3">KasaAsao</strain>
        <tissue evidence="3">Whole Snail</tissue>
    </source>
</reference>
<keyword evidence="1" id="KW-0482">Metalloprotease</keyword>
<dbReference type="Pfam" id="PF01244">
    <property type="entry name" value="Peptidase_M19"/>
    <property type="match status" value="2"/>
</dbReference>
<dbReference type="GO" id="GO:0006508">
    <property type="term" value="P:proteolysis"/>
    <property type="evidence" value="ECO:0007669"/>
    <property type="project" value="UniProtKB-KW"/>
</dbReference>
<keyword evidence="1" id="KW-0449">Lipoprotein</keyword>
<dbReference type="Proteomes" id="UP001233172">
    <property type="component" value="Unassembled WGS sequence"/>
</dbReference>
<evidence type="ECO:0000256" key="2">
    <source>
        <dbReference type="SAM" id="Phobius"/>
    </source>
</evidence>
<dbReference type="EC" id="3.4.13.19" evidence="1"/>
<gene>
    <name evidence="3" type="ORF">Bpfe_023202</name>
</gene>
<feature type="transmembrane region" description="Helical" evidence="2">
    <location>
        <begin position="411"/>
        <end position="435"/>
    </location>
</feature>
<keyword evidence="1" id="KW-1015">Disulfide bond</keyword>
<comment type="similarity">
    <text evidence="1">Belongs to the metallo-dependent hydrolases superfamily. Peptidase M19 family.</text>
</comment>
<dbReference type="Gene3D" id="3.20.20.140">
    <property type="entry name" value="Metal-dependent hydrolases"/>
    <property type="match status" value="2"/>
</dbReference>
<protein>
    <recommendedName>
        <fullName evidence="1">Dipeptidase</fullName>
        <ecNumber evidence="1">3.4.13.19</ecNumber>
    </recommendedName>
</protein>
<evidence type="ECO:0000256" key="1">
    <source>
        <dbReference type="RuleBase" id="RU341113"/>
    </source>
</evidence>
<dbReference type="GO" id="GO:0046872">
    <property type="term" value="F:metal ion binding"/>
    <property type="evidence" value="ECO:0007669"/>
    <property type="project" value="UniProtKB-UniRule"/>
</dbReference>
<keyword evidence="1" id="KW-0378">Hydrolase</keyword>
<keyword evidence="4" id="KW-1185">Reference proteome</keyword>
<keyword evidence="1" id="KW-0325">Glycoprotein</keyword>
<dbReference type="CDD" id="cd01301">
    <property type="entry name" value="rDP_like"/>
    <property type="match status" value="1"/>
</dbReference>
<dbReference type="GO" id="GO:0098552">
    <property type="term" value="C:side of membrane"/>
    <property type="evidence" value="ECO:0007669"/>
    <property type="project" value="UniProtKB-KW"/>
</dbReference>
<dbReference type="InterPro" id="IPR000180">
    <property type="entry name" value="Dipep_AS"/>
</dbReference>
<sequence>MSSAKRKLLGDPVLCAVLIVLVIVPGLNGHSERSRQKRSDDILSRVPLIDGHNDLPYQYRVLKNNSVNTVDLFTWADVHTNIQKLRQGKVGAQFWAAYVDCGTQYKDAVRVSMEQIDTIKRFIARYPEVFQFVTTAQGILDAFAAGQIGSLIGLEGGHSIDSSLGNLRIFYELGVRYMTLTHSCNTPWADNWKVDNDNSYQFDGLTLFGELVVKEMNRLGMMVDLSHVSYKTMEDAIAVSRAPVIFSHSGAYAKCAHNRNVRDQILNMLPKNGGIVMVVFYNDYINCSSTASVEQVADHIDHIKNLIGVDHVGIGSDYDGVPRMPEGLEDVSKFPNLMAELQKRGWSSEDLEKLAGRNLLRVFKEVEKIRDQLAKDEAIEYELPLELSMNQTWSSSGGIFGHDSFIVRKKYLVIGIVAAVILCTVIFGVGLGIGLRDNSTTDIQLTAEYVLSRVPLVDGHNDLAYHYRTRGVYRVNDVDLHQWAKVETDIARLRQGKLGAQFWSAFMDCDAQYSDALRISMEQVDIIKRFIARYPDVFQFVTTAKGIRDAFAAGKIGSLIGLEGGHSIDSSLGILRMYYDLGVRYMTLTHSCNTPWADNWMADDNNTYEFDGLSSFGE</sequence>
<dbReference type="EMBL" id="JASAOG010000152">
    <property type="protein sequence ID" value="KAK0047350.1"/>
    <property type="molecule type" value="Genomic_DNA"/>
</dbReference>
<dbReference type="InterPro" id="IPR032466">
    <property type="entry name" value="Metal_Hydrolase"/>
</dbReference>
<keyword evidence="1" id="KW-0479">Metal-binding</keyword>
<accession>A0AAD8B3J6</accession>
<organism evidence="3 4">
    <name type="scientific">Biomphalaria pfeifferi</name>
    <name type="common">Bloodfluke planorb</name>
    <name type="synonym">Freshwater snail</name>
    <dbReference type="NCBI Taxonomy" id="112525"/>
    <lineage>
        <taxon>Eukaryota</taxon>
        <taxon>Metazoa</taxon>
        <taxon>Spiralia</taxon>
        <taxon>Lophotrochozoa</taxon>
        <taxon>Mollusca</taxon>
        <taxon>Gastropoda</taxon>
        <taxon>Heterobranchia</taxon>
        <taxon>Euthyneura</taxon>
        <taxon>Panpulmonata</taxon>
        <taxon>Hygrophila</taxon>
        <taxon>Lymnaeoidea</taxon>
        <taxon>Planorbidae</taxon>
        <taxon>Biomphalaria</taxon>
    </lineage>
</organism>
<dbReference type="GO" id="GO:0070573">
    <property type="term" value="F:metallodipeptidase activity"/>
    <property type="evidence" value="ECO:0007669"/>
    <property type="project" value="InterPro"/>
</dbReference>
<dbReference type="PROSITE" id="PS51365">
    <property type="entry name" value="RENAL_DIPEPTIDASE_2"/>
    <property type="match status" value="2"/>
</dbReference>
<comment type="cofactor">
    <cofactor evidence="1">
        <name>Zn(2+)</name>
        <dbReference type="ChEBI" id="CHEBI:29105"/>
    </cofactor>
</comment>
<evidence type="ECO:0000313" key="3">
    <source>
        <dbReference type="EMBL" id="KAK0047350.1"/>
    </source>
</evidence>
<keyword evidence="2" id="KW-0812">Transmembrane</keyword>
<dbReference type="PANTHER" id="PTHR10443:SF12">
    <property type="entry name" value="DIPEPTIDASE"/>
    <property type="match status" value="1"/>
</dbReference>
<keyword evidence="2" id="KW-0472">Membrane</keyword>
<keyword evidence="2" id="KW-1133">Transmembrane helix</keyword>
<comment type="catalytic activity">
    <reaction evidence="1">
        <text>an L-aminoacyl-L-amino acid + H2O = 2 an L-alpha-amino acid</text>
        <dbReference type="Rhea" id="RHEA:48940"/>
        <dbReference type="ChEBI" id="CHEBI:15377"/>
        <dbReference type="ChEBI" id="CHEBI:59869"/>
        <dbReference type="ChEBI" id="CHEBI:77460"/>
        <dbReference type="EC" id="3.4.13.19"/>
    </reaction>
</comment>
<evidence type="ECO:0000313" key="4">
    <source>
        <dbReference type="Proteomes" id="UP001233172"/>
    </source>
</evidence>
<keyword evidence="1" id="KW-0862">Zinc</keyword>
<comment type="subunit">
    <text evidence="1">Homodimer; disulfide-linked.</text>
</comment>
<proteinExistence type="inferred from homology"/>
<dbReference type="PANTHER" id="PTHR10443">
    <property type="entry name" value="MICROSOMAL DIPEPTIDASE"/>
    <property type="match status" value="1"/>
</dbReference>
<comment type="caution">
    <text evidence="3">The sequence shown here is derived from an EMBL/GenBank/DDBJ whole genome shotgun (WGS) entry which is preliminary data.</text>
</comment>
<feature type="non-terminal residue" evidence="3">
    <location>
        <position position="618"/>
    </location>
</feature>
<comment type="subcellular location">
    <subcellularLocation>
        <location evidence="1">Membrane</location>
        <topology evidence="1">Lipid-anchor</topology>
        <topology evidence="1">GPI-anchor</topology>
    </subcellularLocation>
</comment>
<keyword evidence="1" id="KW-0224">Dipeptidase</keyword>
<dbReference type="PROSITE" id="PS00869">
    <property type="entry name" value="RENAL_DIPEPTIDASE_1"/>
    <property type="match status" value="2"/>
</dbReference>
<keyword evidence="1" id="KW-0645">Protease</keyword>
<dbReference type="AlphaFoldDB" id="A0AAD8B3J6"/>
<dbReference type="SUPFAM" id="SSF51556">
    <property type="entry name" value="Metallo-dependent hydrolases"/>
    <property type="match status" value="2"/>
</dbReference>
<name>A0AAD8B3J6_BIOPF</name>
<dbReference type="InterPro" id="IPR008257">
    <property type="entry name" value="Pept_M19"/>
</dbReference>